<keyword evidence="5" id="KW-0539">Nucleus</keyword>
<comment type="subcellular location">
    <subcellularLocation>
        <location evidence="1">Nucleus</location>
    </subcellularLocation>
</comment>
<dbReference type="SMR" id="A0A8T3BKY7"/>
<evidence type="ECO:0000256" key="1">
    <source>
        <dbReference type="ARBA" id="ARBA00004123"/>
    </source>
</evidence>
<feature type="transmembrane region" description="Helical" evidence="6">
    <location>
        <begin position="32"/>
        <end position="51"/>
    </location>
</feature>
<dbReference type="InterPro" id="IPR050142">
    <property type="entry name" value="MADS-box/MEF2_TF"/>
</dbReference>
<keyword evidence="3" id="KW-0238">DNA-binding</keyword>
<evidence type="ECO:0000313" key="8">
    <source>
        <dbReference type="EMBL" id="KAI0513838.1"/>
    </source>
</evidence>
<organism evidence="8 9">
    <name type="scientific">Dendrobium nobile</name>
    <name type="common">Orchid</name>
    <dbReference type="NCBI Taxonomy" id="94219"/>
    <lineage>
        <taxon>Eukaryota</taxon>
        <taxon>Viridiplantae</taxon>
        <taxon>Streptophyta</taxon>
        <taxon>Embryophyta</taxon>
        <taxon>Tracheophyta</taxon>
        <taxon>Spermatophyta</taxon>
        <taxon>Magnoliopsida</taxon>
        <taxon>Liliopsida</taxon>
        <taxon>Asparagales</taxon>
        <taxon>Orchidaceae</taxon>
        <taxon>Epidendroideae</taxon>
        <taxon>Malaxideae</taxon>
        <taxon>Dendrobiinae</taxon>
        <taxon>Dendrobium</taxon>
    </lineage>
</organism>
<accession>A0A8T3BKY7</accession>
<evidence type="ECO:0000256" key="3">
    <source>
        <dbReference type="ARBA" id="ARBA00023125"/>
    </source>
</evidence>
<dbReference type="Proteomes" id="UP000829196">
    <property type="component" value="Unassembled WGS sequence"/>
</dbReference>
<dbReference type="SUPFAM" id="SSF55455">
    <property type="entry name" value="SRF-like"/>
    <property type="match status" value="1"/>
</dbReference>
<keyword evidence="2" id="KW-0805">Transcription regulation</keyword>
<keyword evidence="6" id="KW-0472">Membrane</keyword>
<dbReference type="AlphaFoldDB" id="A0A8T3BKY7"/>
<dbReference type="OrthoDB" id="1898716at2759"/>
<keyword evidence="4" id="KW-0804">Transcription</keyword>
<dbReference type="PANTHER" id="PTHR48019">
    <property type="entry name" value="SERUM RESPONSE FACTOR HOMOLOG"/>
    <property type="match status" value="1"/>
</dbReference>
<evidence type="ECO:0000313" key="9">
    <source>
        <dbReference type="Proteomes" id="UP000829196"/>
    </source>
</evidence>
<keyword evidence="9" id="KW-1185">Reference proteome</keyword>
<evidence type="ECO:0000256" key="6">
    <source>
        <dbReference type="SAM" id="Phobius"/>
    </source>
</evidence>
<dbReference type="GO" id="GO:0003677">
    <property type="term" value="F:DNA binding"/>
    <property type="evidence" value="ECO:0007669"/>
    <property type="project" value="UniProtKB-KW"/>
</dbReference>
<dbReference type="Gene3D" id="3.40.1810.10">
    <property type="entry name" value="Transcription factor, MADS-box"/>
    <property type="match status" value="1"/>
</dbReference>
<evidence type="ECO:0000256" key="4">
    <source>
        <dbReference type="ARBA" id="ARBA00023163"/>
    </source>
</evidence>
<dbReference type="InterPro" id="IPR002100">
    <property type="entry name" value="TF_MADSbox"/>
</dbReference>
<evidence type="ECO:0000256" key="5">
    <source>
        <dbReference type="ARBA" id="ARBA00023242"/>
    </source>
</evidence>
<name>A0A8T3BKY7_DENNO</name>
<keyword evidence="6" id="KW-0812">Transmembrane</keyword>
<dbReference type="SMART" id="SM00432">
    <property type="entry name" value="MADS"/>
    <property type="match status" value="1"/>
</dbReference>
<feature type="domain" description="MADS-box" evidence="7">
    <location>
        <begin position="1"/>
        <end position="61"/>
    </location>
</feature>
<dbReference type="GO" id="GO:0046983">
    <property type="term" value="F:protein dimerization activity"/>
    <property type="evidence" value="ECO:0007669"/>
    <property type="project" value="InterPro"/>
</dbReference>
<comment type="caution">
    <text evidence="8">The sequence shown here is derived from an EMBL/GenBank/DDBJ whole genome shotgun (WGS) entry which is preliminary data.</text>
</comment>
<dbReference type="GO" id="GO:0005634">
    <property type="term" value="C:nucleus"/>
    <property type="evidence" value="ECO:0007669"/>
    <property type="project" value="UniProtKB-SubCell"/>
</dbReference>
<proteinExistence type="predicted"/>
<dbReference type="Pfam" id="PF00319">
    <property type="entry name" value="SRF-TF"/>
    <property type="match status" value="1"/>
</dbReference>
<dbReference type="PRINTS" id="PR00404">
    <property type="entry name" value="MADSDOMAIN"/>
</dbReference>
<sequence>MGRGKTELKRIDSSTSRRVTFSKQMKCLLKKAFVLSVLCHVEVGVIAFSSQGKVYDFASSCFFLSLSHVLDYAGFRG</sequence>
<evidence type="ECO:0000256" key="2">
    <source>
        <dbReference type="ARBA" id="ARBA00023015"/>
    </source>
</evidence>
<gene>
    <name evidence="8" type="ORF">KFK09_009869</name>
</gene>
<keyword evidence="6" id="KW-1133">Transmembrane helix</keyword>
<dbReference type="PROSITE" id="PS50066">
    <property type="entry name" value="MADS_BOX_2"/>
    <property type="match status" value="1"/>
</dbReference>
<dbReference type="InterPro" id="IPR036879">
    <property type="entry name" value="TF_MADSbox_sf"/>
</dbReference>
<reference evidence="8" key="1">
    <citation type="journal article" date="2022" name="Front. Genet.">
        <title>Chromosome-Scale Assembly of the Dendrobium nobile Genome Provides Insights Into the Molecular Mechanism of the Biosynthesis of the Medicinal Active Ingredient of Dendrobium.</title>
        <authorList>
            <person name="Xu Q."/>
            <person name="Niu S.-C."/>
            <person name="Li K.-L."/>
            <person name="Zheng P.-J."/>
            <person name="Zhang X.-J."/>
            <person name="Jia Y."/>
            <person name="Liu Y."/>
            <person name="Niu Y.-X."/>
            <person name="Yu L.-H."/>
            <person name="Chen D.-F."/>
            <person name="Zhang G.-Q."/>
        </authorList>
    </citation>
    <scope>NUCLEOTIDE SEQUENCE</scope>
    <source>
        <tissue evidence="8">Leaf</tissue>
    </source>
</reference>
<protein>
    <recommendedName>
        <fullName evidence="7">MADS-box domain-containing protein</fullName>
    </recommendedName>
</protein>
<evidence type="ECO:0000259" key="7">
    <source>
        <dbReference type="PROSITE" id="PS50066"/>
    </source>
</evidence>
<dbReference type="EMBL" id="JAGYWB010000008">
    <property type="protein sequence ID" value="KAI0513838.1"/>
    <property type="molecule type" value="Genomic_DNA"/>
</dbReference>